<keyword evidence="4 7" id="KW-0547">Nucleotide-binding</keyword>
<feature type="binding site" evidence="7">
    <location>
        <position position="42"/>
    </location>
    <ligand>
        <name>L-glutamine</name>
        <dbReference type="ChEBI" id="CHEBI:58359"/>
    </ligand>
</feature>
<dbReference type="InterPro" id="IPR014729">
    <property type="entry name" value="Rossmann-like_a/b/a_fold"/>
</dbReference>
<dbReference type="InterPro" id="IPR051786">
    <property type="entry name" value="ASN_synthetase/amidase"/>
</dbReference>
<evidence type="ECO:0000256" key="8">
    <source>
        <dbReference type="PIRSR" id="PIRSR001589-3"/>
    </source>
</evidence>
<dbReference type="InterPro" id="IPR006426">
    <property type="entry name" value="Asn_synth_AEB"/>
</dbReference>
<dbReference type="EC" id="6.3.5.4" evidence="3"/>
<protein>
    <recommendedName>
        <fullName evidence="3">asparagine synthase (glutamine-hydrolyzing)</fullName>
        <ecNumber evidence="3">6.3.5.4</ecNumber>
    </recommendedName>
</protein>
<dbReference type="GO" id="GO:0004066">
    <property type="term" value="F:asparagine synthase (glutamine-hydrolyzing) activity"/>
    <property type="evidence" value="ECO:0007669"/>
    <property type="project" value="UniProtKB-EC"/>
</dbReference>
<dbReference type="InterPro" id="IPR001962">
    <property type="entry name" value="Asn_synthase"/>
</dbReference>
<accession>T0KQE2</accession>
<feature type="domain" description="Glutamine amidotransferase type-2" evidence="9">
    <location>
        <begin position="1"/>
        <end position="152"/>
    </location>
</feature>
<gene>
    <name evidence="10" type="ORF">M947_08290</name>
</gene>
<dbReference type="PIRSF" id="PIRSF001589">
    <property type="entry name" value="Asn_synthetase_glu-h"/>
    <property type="match status" value="1"/>
</dbReference>
<dbReference type="RefSeq" id="WP_021287913.1">
    <property type="nucleotide sequence ID" value="NZ_AUPZ01000010.1"/>
</dbReference>
<evidence type="ECO:0000256" key="2">
    <source>
        <dbReference type="ARBA" id="ARBA00005752"/>
    </source>
</evidence>
<dbReference type="PANTHER" id="PTHR43284:SF1">
    <property type="entry name" value="ASPARAGINE SYNTHETASE"/>
    <property type="match status" value="1"/>
</dbReference>
<feature type="binding site" evidence="7">
    <location>
        <position position="199"/>
    </location>
    <ligand>
        <name>ATP</name>
        <dbReference type="ChEBI" id="CHEBI:30616"/>
    </ligand>
</feature>
<feature type="binding site" evidence="7">
    <location>
        <begin position="300"/>
        <end position="301"/>
    </location>
    <ligand>
        <name>ATP</name>
        <dbReference type="ChEBI" id="CHEBI:30616"/>
    </ligand>
</feature>
<comment type="caution">
    <text evidence="10">The sequence shown here is derived from an EMBL/GenBank/DDBJ whole genome shotgun (WGS) entry which is preliminary data.</text>
</comment>
<proteinExistence type="inferred from homology"/>
<dbReference type="Proteomes" id="UP000015520">
    <property type="component" value="Unassembled WGS sequence"/>
</dbReference>
<dbReference type="Gene3D" id="3.40.50.620">
    <property type="entry name" value="HUPs"/>
    <property type="match status" value="2"/>
</dbReference>
<dbReference type="InterPro" id="IPR017932">
    <property type="entry name" value="GATase_2_dom"/>
</dbReference>
<dbReference type="CDD" id="cd01991">
    <property type="entry name" value="Asn_synthase_B_C"/>
    <property type="match status" value="1"/>
</dbReference>
<sequence>MSDFLAISKGLDVKRLKVIFDGELYKQKELREMLGFVDSLSDEELIMASYKKWGVNFVKYLDGSFRIAIYDKKKLFLFRDRFGLKSLFFMQKDKTLIFASTLKQLTPYLGRVSMNKDALLSYLSFLAPTSPYTFFDGIYKLGSSEYLIFDGDKYETKEYFNLLDAESSIITDRDEAIYKLEKTLRKSIDARLNSATASLLSGGIDSATICAFTKQRGVNLETYTVGYKEFAKYDEREAARESAKLLGLNNIALEISQSEFIDASEIVLDALDEPLNDPASIPLYLLFEKIKRDGHSVVLSGEGSDELFLGYRQYFEFLDIEQLNNLKNKNWLKRYFRSNYSKNREWEHYKRVFDDTLLFRTSGESFTDLQKNALLKQNIKDNYALKYLCKHRDRFIASTHKDESLWYSFIDLKHFQAEHFLAKLGRVSSAHSIKTRTPFLDNNLASLAFNISPKLRYEDGVTKGLLKEIMKPYLNEKILKRKKKGFSNPFLEYLINSKKISLIKEINAQTGMFKTKELDEYIESATKSGFKQHIWGLYVLSVWIKKWLL</sequence>
<dbReference type="SUPFAM" id="SSF52402">
    <property type="entry name" value="Adenine nucleotide alpha hydrolases-like"/>
    <property type="match status" value="1"/>
</dbReference>
<keyword evidence="5 7" id="KW-0067">ATP-binding</keyword>
<dbReference type="eggNOG" id="COG0367">
    <property type="taxonomic scope" value="Bacteria"/>
</dbReference>
<feature type="site" description="Important for beta-aspartyl-AMP intermediate formation" evidence="8">
    <location>
        <position position="302"/>
    </location>
</feature>
<evidence type="ECO:0000256" key="5">
    <source>
        <dbReference type="ARBA" id="ARBA00022840"/>
    </source>
</evidence>
<organism evidence="10 11">
    <name type="scientific">Sulfurimonas hongkongensis</name>
    <dbReference type="NCBI Taxonomy" id="1172190"/>
    <lineage>
        <taxon>Bacteria</taxon>
        <taxon>Pseudomonadati</taxon>
        <taxon>Campylobacterota</taxon>
        <taxon>Epsilonproteobacteria</taxon>
        <taxon>Campylobacterales</taxon>
        <taxon>Sulfurimonadaceae</taxon>
        <taxon>Sulfurimonas</taxon>
    </lineage>
</organism>
<evidence type="ECO:0000256" key="1">
    <source>
        <dbReference type="ARBA" id="ARBA00005187"/>
    </source>
</evidence>
<dbReference type="PANTHER" id="PTHR43284">
    <property type="entry name" value="ASPARAGINE SYNTHETASE (GLUTAMINE-HYDROLYZING)"/>
    <property type="match status" value="1"/>
</dbReference>
<dbReference type="Gene3D" id="3.60.20.10">
    <property type="entry name" value="Glutamine Phosphoribosylpyrophosphate, subunit 1, domain 1"/>
    <property type="match status" value="1"/>
</dbReference>
<dbReference type="SUPFAM" id="SSF56235">
    <property type="entry name" value="N-terminal nucleophile aminohydrolases (Ntn hydrolases)"/>
    <property type="match status" value="1"/>
</dbReference>
<evidence type="ECO:0000256" key="7">
    <source>
        <dbReference type="PIRSR" id="PIRSR001589-2"/>
    </source>
</evidence>
<feature type="binding site" evidence="7">
    <location>
        <position position="225"/>
    </location>
    <ligand>
        <name>ATP</name>
        <dbReference type="ChEBI" id="CHEBI:30616"/>
    </ligand>
</feature>
<name>T0KQE2_9BACT</name>
<comment type="pathway">
    <text evidence="1">Amino-acid biosynthesis; L-asparagine biosynthesis; L-asparagine from L-aspartate (L-Gln route): step 1/1.</text>
</comment>
<dbReference type="GO" id="GO:0005524">
    <property type="term" value="F:ATP binding"/>
    <property type="evidence" value="ECO:0007669"/>
    <property type="project" value="UniProtKB-KW"/>
</dbReference>
<dbReference type="PROSITE" id="PS51278">
    <property type="entry name" value="GATASE_TYPE_2"/>
    <property type="match status" value="1"/>
</dbReference>
<dbReference type="PATRIC" id="fig|1172190.3.peg.1600"/>
<dbReference type="STRING" id="1172190.M947_08290"/>
<dbReference type="AlphaFoldDB" id="T0KQE2"/>
<evidence type="ECO:0000313" key="11">
    <source>
        <dbReference type="Proteomes" id="UP000015520"/>
    </source>
</evidence>
<dbReference type="InterPro" id="IPR029055">
    <property type="entry name" value="Ntn_hydrolases_N"/>
</dbReference>
<dbReference type="Pfam" id="PF00733">
    <property type="entry name" value="Asn_synthase"/>
    <property type="match status" value="1"/>
</dbReference>
<comment type="catalytic activity">
    <reaction evidence="6">
        <text>L-aspartate + L-glutamine + ATP + H2O = L-asparagine + L-glutamate + AMP + diphosphate + H(+)</text>
        <dbReference type="Rhea" id="RHEA:12228"/>
        <dbReference type="ChEBI" id="CHEBI:15377"/>
        <dbReference type="ChEBI" id="CHEBI:15378"/>
        <dbReference type="ChEBI" id="CHEBI:29985"/>
        <dbReference type="ChEBI" id="CHEBI:29991"/>
        <dbReference type="ChEBI" id="CHEBI:30616"/>
        <dbReference type="ChEBI" id="CHEBI:33019"/>
        <dbReference type="ChEBI" id="CHEBI:58048"/>
        <dbReference type="ChEBI" id="CHEBI:58359"/>
        <dbReference type="ChEBI" id="CHEBI:456215"/>
        <dbReference type="EC" id="6.3.5.4"/>
    </reaction>
</comment>
<dbReference type="Pfam" id="PF13537">
    <property type="entry name" value="GATase_7"/>
    <property type="match status" value="1"/>
</dbReference>
<evidence type="ECO:0000313" key="10">
    <source>
        <dbReference type="EMBL" id="EQB39149.1"/>
    </source>
</evidence>
<evidence type="ECO:0000259" key="9">
    <source>
        <dbReference type="PROSITE" id="PS51278"/>
    </source>
</evidence>
<dbReference type="EMBL" id="AUPZ01000010">
    <property type="protein sequence ID" value="EQB39149.1"/>
    <property type="molecule type" value="Genomic_DNA"/>
</dbReference>
<keyword evidence="11" id="KW-1185">Reference proteome</keyword>
<evidence type="ECO:0000256" key="6">
    <source>
        <dbReference type="ARBA" id="ARBA00048741"/>
    </source>
</evidence>
<comment type="similarity">
    <text evidence="2">Belongs to the asparagine synthetase family.</text>
</comment>
<evidence type="ECO:0000256" key="4">
    <source>
        <dbReference type="ARBA" id="ARBA00022741"/>
    </source>
</evidence>
<dbReference type="NCBIfam" id="TIGR01536">
    <property type="entry name" value="asn_synth_AEB"/>
    <property type="match status" value="1"/>
</dbReference>
<evidence type="ECO:0000256" key="3">
    <source>
        <dbReference type="ARBA" id="ARBA00012737"/>
    </source>
</evidence>
<dbReference type="OrthoDB" id="9763290at2"/>
<dbReference type="GO" id="GO:0006529">
    <property type="term" value="P:asparagine biosynthetic process"/>
    <property type="evidence" value="ECO:0007669"/>
    <property type="project" value="InterPro"/>
</dbReference>
<reference evidence="10 11" key="1">
    <citation type="submission" date="2013-07" db="EMBL/GenBank/DDBJ databases">
        <title>Sulfurimonas hongkongensis AST-10 Genome Sequencing.</title>
        <authorList>
            <person name="Cai L."/>
            <person name="Zhang T."/>
        </authorList>
    </citation>
    <scope>NUCLEOTIDE SEQUENCE [LARGE SCALE GENOMIC DNA]</scope>
    <source>
        <strain evidence="10 11">AST-10</strain>
    </source>
</reference>